<dbReference type="Proteomes" id="UP000006512">
    <property type="component" value="Unassembled WGS sequence"/>
</dbReference>
<accession>F4QHQ3</accession>
<reference evidence="2" key="1">
    <citation type="submission" date="2011-03" db="EMBL/GenBank/DDBJ databases">
        <title>Draft genome sequence of Brevundimonas diminuta.</title>
        <authorList>
            <person name="Brown P.J.B."/>
            <person name="Buechlein A."/>
            <person name="Hemmerich C."/>
            <person name="Brun Y.V."/>
        </authorList>
    </citation>
    <scope>NUCLEOTIDE SEQUENCE [LARGE SCALE GENOMIC DNA]</scope>
    <source>
        <strain evidence="2">C19</strain>
    </source>
</reference>
<dbReference type="STRING" id="715226.ABI_12280"/>
<proteinExistence type="predicted"/>
<name>F4QHQ3_9CAUL</name>
<evidence type="ECO:0000313" key="1">
    <source>
        <dbReference type="EMBL" id="EGF92790.1"/>
    </source>
</evidence>
<dbReference type="HOGENOM" id="CLU_3246573_0_0_5"/>
<dbReference type="AlphaFoldDB" id="F4QHQ3"/>
<organism evidence="1 2">
    <name type="scientific">Asticcacaulis biprosthecium C19</name>
    <dbReference type="NCBI Taxonomy" id="715226"/>
    <lineage>
        <taxon>Bacteria</taxon>
        <taxon>Pseudomonadati</taxon>
        <taxon>Pseudomonadota</taxon>
        <taxon>Alphaproteobacteria</taxon>
        <taxon>Caulobacterales</taxon>
        <taxon>Caulobacteraceae</taxon>
        <taxon>Asticcacaulis</taxon>
    </lineage>
</organism>
<keyword evidence="2" id="KW-1185">Reference proteome</keyword>
<dbReference type="EMBL" id="GL883077">
    <property type="protein sequence ID" value="EGF92790.1"/>
    <property type="molecule type" value="Genomic_DNA"/>
</dbReference>
<evidence type="ECO:0000313" key="2">
    <source>
        <dbReference type="Proteomes" id="UP000006512"/>
    </source>
</evidence>
<gene>
    <name evidence="1" type="ORF">ABI_12280</name>
</gene>
<protein>
    <submittedName>
        <fullName evidence="1">Uncharacterized protein</fullName>
    </submittedName>
</protein>
<sequence>MEVLRACLYIPLSPRQKIIESARSMTFKSLRDCIRIDEAIIF</sequence>